<protein>
    <recommendedName>
        <fullName evidence="1">F-box domain-containing protein</fullName>
    </recommendedName>
</protein>
<gene>
    <name evidence="2" type="ORF">LTRI10_LOCUS28857</name>
</gene>
<proteinExistence type="predicted"/>
<dbReference type="AlphaFoldDB" id="A0AAV2ER56"/>
<accession>A0AAV2ER56</accession>
<dbReference type="Proteomes" id="UP001497516">
    <property type="component" value="Chromosome 5"/>
</dbReference>
<dbReference type="PANTHER" id="PTHR47123">
    <property type="entry name" value="F-BOX PROTEIN SKIP23"/>
    <property type="match status" value="1"/>
</dbReference>
<dbReference type="EMBL" id="OZ034818">
    <property type="protein sequence ID" value="CAL1387905.1"/>
    <property type="molecule type" value="Genomic_DNA"/>
</dbReference>
<evidence type="ECO:0000313" key="2">
    <source>
        <dbReference type="EMBL" id="CAL1387905.1"/>
    </source>
</evidence>
<reference evidence="2 3" key="1">
    <citation type="submission" date="2024-04" db="EMBL/GenBank/DDBJ databases">
        <authorList>
            <person name="Fracassetti M."/>
        </authorList>
    </citation>
    <scope>NUCLEOTIDE SEQUENCE [LARGE SCALE GENOMIC DNA]</scope>
</reference>
<dbReference type="InterPro" id="IPR001810">
    <property type="entry name" value="F-box_dom"/>
</dbReference>
<dbReference type="Pfam" id="PF03478">
    <property type="entry name" value="Beta-prop_KIB1-4"/>
    <property type="match status" value="1"/>
</dbReference>
<sequence>MTTTRGGSPWADLPEEILDAIGSRVGRPVDVITFRSVCYSWRSAVLTPDFDQLIPPVEVRLPYPGDIDGFLIPSTMCCVEFQPPIPNDDSIDGDAPPQADGGWLIKIEESSRGKLQLLNPISNLKLHSSPIQLSLLDFRAVQLCTSFRLRYQIGFPAFEINKVLPFPPAASAASPPPQQSTITVIAIFHEGRIGYWRKGDQHWTYLDSRNFDYDDIILHRGRYHVIDRLGKLSLIDSSLRFEKSYSPPQFLHDGSGGGGQKNLVDSGGDLYLVDRYLDGRRRNSKDVDDAITNSFNPIRYLVGTGRNRNWNPRAVDFKVYKLDEEMSEWVEVKSLGDDDTVFVLTTECCFSAPAAQIAGGRKDCIYYSDDDDYVARTMLTTDGIRMFQLEDGSIQEVKSLPRESDIFLPPGFSVEF</sequence>
<feature type="domain" description="F-box" evidence="1">
    <location>
        <begin position="13"/>
        <end position="54"/>
    </location>
</feature>
<dbReference type="Gene3D" id="1.20.1280.50">
    <property type="match status" value="1"/>
</dbReference>
<dbReference type="SUPFAM" id="SSF81383">
    <property type="entry name" value="F-box domain"/>
    <property type="match status" value="1"/>
</dbReference>
<dbReference type="InterPro" id="IPR005174">
    <property type="entry name" value="KIB1-4_b-propeller"/>
</dbReference>
<evidence type="ECO:0000313" key="3">
    <source>
        <dbReference type="Proteomes" id="UP001497516"/>
    </source>
</evidence>
<organism evidence="2 3">
    <name type="scientific">Linum trigynum</name>
    <dbReference type="NCBI Taxonomy" id="586398"/>
    <lineage>
        <taxon>Eukaryota</taxon>
        <taxon>Viridiplantae</taxon>
        <taxon>Streptophyta</taxon>
        <taxon>Embryophyta</taxon>
        <taxon>Tracheophyta</taxon>
        <taxon>Spermatophyta</taxon>
        <taxon>Magnoliopsida</taxon>
        <taxon>eudicotyledons</taxon>
        <taxon>Gunneridae</taxon>
        <taxon>Pentapetalae</taxon>
        <taxon>rosids</taxon>
        <taxon>fabids</taxon>
        <taxon>Malpighiales</taxon>
        <taxon>Linaceae</taxon>
        <taxon>Linum</taxon>
    </lineage>
</organism>
<dbReference type="SMART" id="SM00256">
    <property type="entry name" value="FBOX"/>
    <property type="match status" value="1"/>
</dbReference>
<dbReference type="InterPro" id="IPR036047">
    <property type="entry name" value="F-box-like_dom_sf"/>
</dbReference>
<dbReference type="PANTHER" id="PTHR47123:SF28">
    <property type="entry name" value="F-BOX DOMAIN-CONTAINING PROTEIN"/>
    <property type="match status" value="1"/>
</dbReference>
<name>A0AAV2ER56_9ROSI</name>
<keyword evidence="3" id="KW-1185">Reference proteome</keyword>
<dbReference type="InterPro" id="IPR051304">
    <property type="entry name" value="SCF_F-box_domain"/>
</dbReference>
<evidence type="ECO:0000259" key="1">
    <source>
        <dbReference type="SMART" id="SM00256"/>
    </source>
</evidence>